<dbReference type="GO" id="GO:0016747">
    <property type="term" value="F:acyltransferase activity, transferring groups other than amino-acyl groups"/>
    <property type="evidence" value="ECO:0007669"/>
    <property type="project" value="InterPro"/>
</dbReference>
<organism evidence="2 3">
    <name type="scientific">Limosilactobacillus mucosae</name>
    <name type="common">Lactobacillus mucosae</name>
    <dbReference type="NCBI Taxonomy" id="97478"/>
    <lineage>
        <taxon>Bacteria</taxon>
        <taxon>Bacillati</taxon>
        <taxon>Bacillota</taxon>
        <taxon>Bacilli</taxon>
        <taxon>Lactobacillales</taxon>
        <taxon>Lactobacillaceae</taxon>
        <taxon>Limosilactobacillus</taxon>
    </lineage>
</organism>
<reference evidence="2 3" key="1">
    <citation type="submission" date="2019-06" db="EMBL/GenBank/DDBJ databases">
        <authorList>
            <person name="Rodrigo-Torres L."/>
            <person name="Arahal R. D."/>
            <person name="Lucena T."/>
        </authorList>
    </citation>
    <scope>NUCLEOTIDE SEQUENCE [LARGE SCALE GENOMIC DNA]</scope>
    <source>
        <strain evidence="2 3">INIA P508</strain>
    </source>
</reference>
<accession>A0A508YGJ7</accession>
<evidence type="ECO:0000313" key="3">
    <source>
        <dbReference type="Proteomes" id="UP000365705"/>
    </source>
</evidence>
<sequence length="148" mass="17261">MIDVRQTNELTPRELVTIFKERTSVFVVEQTCYYQEVDDEDYQCFHVRILDDRTNELMAYARIMPKKDSVTFGRVLVVEKFRRQGLGSQLLKAVLDYISTHFPGLDVEIEAQAYLTKFYGSFGFKRTSEIYLLDNIPHCQMKLAASVD</sequence>
<proteinExistence type="predicted"/>
<dbReference type="InterPro" id="IPR000182">
    <property type="entry name" value="GNAT_dom"/>
</dbReference>
<name>A0A508YGJ7_LIMMU</name>
<feature type="domain" description="N-acetyltransferase" evidence="1">
    <location>
        <begin position="2"/>
        <end position="146"/>
    </location>
</feature>
<dbReference type="CDD" id="cd04301">
    <property type="entry name" value="NAT_SF"/>
    <property type="match status" value="1"/>
</dbReference>
<dbReference type="EMBL" id="CABFNH010000004">
    <property type="protein sequence ID" value="VTZ88513.1"/>
    <property type="molecule type" value="Genomic_DNA"/>
</dbReference>
<dbReference type="Gene3D" id="3.40.630.30">
    <property type="match status" value="1"/>
</dbReference>
<dbReference type="Proteomes" id="UP000365705">
    <property type="component" value="Unassembled WGS sequence"/>
</dbReference>
<keyword evidence="2" id="KW-0012">Acyltransferase</keyword>
<dbReference type="InterPro" id="IPR016181">
    <property type="entry name" value="Acyl_CoA_acyltransferase"/>
</dbReference>
<dbReference type="SUPFAM" id="SSF55729">
    <property type="entry name" value="Acyl-CoA N-acyltransferases (Nat)"/>
    <property type="match status" value="1"/>
</dbReference>
<dbReference type="EC" id="2.3.1.-" evidence="2"/>
<dbReference type="RefSeq" id="WP_143112654.1">
    <property type="nucleotide sequence ID" value="NZ_CABFNH010000004.1"/>
</dbReference>
<dbReference type="AlphaFoldDB" id="A0A508YGJ7"/>
<dbReference type="PROSITE" id="PS51186">
    <property type="entry name" value="GNAT"/>
    <property type="match status" value="1"/>
</dbReference>
<keyword evidence="2" id="KW-0808">Transferase</keyword>
<protein>
    <submittedName>
        <fullName evidence="2">Acetyltransferase</fullName>
        <ecNumber evidence="2">2.3.1.-</ecNumber>
    </submittedName>
</protein>
<evidence type="ECO:0000313" key="2">
    <source>
        <dbReference type="EMBL" id="VTZ88513.1"/>
    </source>
</evidence>
<gene>
    <name evidence="2" type="ORF">LMUP508_00356</name>
</gene>
<evidence type="ECO:0000259" key="1">
    <source>
        <dbReference type="PROSITE" id="PS51186"/>
    </source>
</evidence>
<dbReference type="Pfam" id="PF13673">
    <property type="entry name" value="Acetyltransf_10"/>
    <property type="match status" value="1"/>
</dbReference>